<dbReference type="Pfam" id="PF13424">
    <property type="entry name" value="TPR_12"/>
    <property type="match status" value="2"/>
</dbReference>
<name>A0A1M4EAE4_9ACTN</name>
<organism evidence="1">
    <name type="scientific">Nonomuraea gerenzanensis</name>
    <dbReference type="NCBI Taxonomy" id="93944"/>
    <lineage>
        <taxon>Bacteria</taxon>
        <taxon>Bacillati</taxon>
        <taxon>Actinomycetota</taxon>
        <taxon>Actinomycetes</taxon>
        <taxon>Streptosporangiales</taxon>
        <taxon>Streptosporangiaceae</taxon>
        <taxon>Nonomuraea</taxon>
    </lineage>
</organism>
<dbReference type="InterPro" id="IPR011990">
    <property type="entry name" value="TPR-like_helical_dom_sf"/>
</dbReference>
<dbReference type="AlphaFoldDB" id="A0A1M4EAE4"/>
<dbReference type="PANTHER" id="PTHR19959:SF119">
    <property type="entry name" value="FUNGAL LIPASE-LIKE DOMAIN-CONTAINING PROTEIN"/>
    <property type="match status" value="1"/>
</dbReference>
<proteinExistence type="predicted"/>
<sequence length="1069" mass="117152">MMASEDQQPIVQNVSAVDGFAYGVIGADIHVFGNGMPLYLLERWRSAPEVDPQWLRELPSRMLNARFAVVDFTGRADELADLRQWRGSRPRLAARWLHAPGGQGKTRLAAQLADESLDAGWRVVTAIQGPGSVLPPPGSQDLRLDGAAGLLLIVDYADQWPLTHLTWLFSNALLHRSAVPVRVLMLARSADVWPAVRASLANLANLRVETSTQPLKELPDDPGPRREMFRVARDSFAARYGLADAVAINPPGPLGDPDFGLTLALHMAALVAVDAHICGGKPPGDMAGLTIYLLDREHLHWTRLHQDAAHDLNPADRKYRTPPAVMNRTVFTAALTGALPETAGATLVQTLRLPLPAEQVIADHSLCYPPADPFRATVLEPLYPDRLAEDFLALTFPGHTADYPAQPWAAHTAGTLLTRDSDHAPPAWTPRAITFLATATQRWPHLGPRHLYPLLRHDPKLALTAGSAALTALASLDDVEPDLLEAIESHFPNHRHIDLDIGIAAVAVRLTGYRLAAPIDLVACARIHDHLAARLSNAGWYARALAATDMATKIWHHLARLNRDVYLPDLAASLNNHAARLTENGRPEEALPISEEAVTLWRELVGRDRGAYLADLAAALDNRAIWLAESGRPEEALPISAEAVSLYRDLAGRDRGAYLADLAAALDNRAIWLAESGRPEEALPISAEAVTLRRELADQHRNVFLPDLAKSLNNHAVRLAENGRPQETLPISQEAVTLRRELVDRNRDAFLPELTTSLNNHANWLAKNGRPEEALPVSEEAVALRQELVAHNRDVYLPDLAMSLNNHAALLAEIGRSEEALPVSAEAIALRRKLANRNRDVYLPGLATSLYDHAVLLAASGRREEALPFSAEAVTLRRELVGCDRDAYLADLAAALTNFAAWLAESEWREEALPFSAEAVTSYRELVPRGQDAYLPLLATSLSNLAALLAEIGQPKEAWAFAAEALMSCRELAKANPAVYLIPHARSTMTIGYVLIKDDRFREAIAPLIDAFHLGQQLPESAQGIISTIFNLLRRAYAADPDEVAEEFRLFTDLDVPEWMKKPLDSTKG</sequence>
<evidence type="ECO:0000313" key="1">
    <source>
        <dbReference type="EMBL" id="SBO95897.1"/>
    </source>
</evidence>
<dbReference type="EMBL" id="LT559118">
    <property type="protein sequence ID" value="SBO95897.1"/>
    <property type="molecule type" value="Genomic_DNA"/>
</dbReference>
<gene>
    <name evidence="1" type="ORF">BN4615_P5413</name>
</gene>
<dbReference type="Gene3D" id="1.25.40.10">
    <property type="entry name" value="Tetratricopeptide repeat domain"/>
    <property type="match status" value="3"/>
</dbReference>
<protein>
    <submittedName>
        <fullName evidence="1">Tetratricopeptide repeat family</fullName>
    </submittedName>
</protein>
<dbReference type="SUPFAM" id="SSF48452">
    <property type="entry name" value="TPR-like"/>
    <property type="match status" value="3"/>
</dbReference>
<dbReference type="Pfam" id="PF13374">
    <property type="entry name" value="TPR_10"/>
    <property type="match status" value="3"/>
</dbReference>
<reference evidence="1" key="1">
    <citation type="submission" date="2016-04" db="EMBL/GenBank/DDBJ databases">
        <authorList>
            <person name="Evans L.H."/>
            <person name="Alamgir A."/>
            <person name="Owens N."/>
            <person name="Weber N.D."/>
            <person name="Virtaneva K."/>
            <person name="Barbian K."/>
            <person name="Babar A."/>
            <person name="Rosenke K."/>
        </authorList>
    </citation>
    <scope>NUCLEOTIDE SEQUENCE</scope>
    <source>
        <strain evidence="1">Nono1</strain>
    </source>
</reference>
<accession>A0A1M4EAE4</accession>
<dbReference type="PANTHER" id="PTHR19959">
    <property type="entry name" value="KINESIN LIGHT CHAIN"/>
    <property type="match status" value="1"/>
</dbReference>